<keyword evidence="12" id="KW-1185">Reference proteome</keyword>
<proteinExistence type="inferred from homology"/>
<dbReference type="GeneTree" id="ENSGT00390000002752"/>
<comment type="function">
    <text evidence="10">Involved in the biosynthesis of tetrahydrobiopterin, an essential cofactor of aromatic amino acid hydroxylases. Catalyzes the transformation of 7,8-dihydroneopterin triphosphate into 6-pyruvoyl tetrahydropterin.</text>
</comment>
<evidence type="ECO:0000256" key="1">
    <source>
        <dbReference type="ARBA" id="ARBA00001947"/>
    </source>
</evidence>
<organism evidence="11 12">
    <name type="scientific">Laticauda laticaudata</name>
    <name type="common">Blue-ringed sea krait</name>
    <name type="synonym">Blue-lipped sea krait</name>
    <dbReference type="NCBI Taxonomy" id="8630"/>
    <lineage>
        <taxon>Eukaryota</taxon>
        <taxon>Metazoa</taxon>
        <taxon>Chordata</taxon>
        <taxon>Craniata</taxon>
        <taxon>Vertebrata</taxon>
        <taxon>Euteleostomi</taxon>
        <taxon>Lepidosauria</taxon>
        <taxon>Squamata</taxon>
        <taxon>Bifurcata</taxon>
        <taxon>Unidentata</taxon>
        <taxon>Episquamata</taxon>
        <taxon>Toxicofera</taxon>
        <taxon>Serpentes</taxon>
        <taxon>Colubroidea</taxon>
        <taxon>Elapidae</taxon>
        <taxon>Laticaudinae</taxon>
        <taxon>Laticauda</taxon>
    </lineage>
</organism>
<dbReference type="Gene3D" id="3.30.479.10">
    <property type="entry name" value="6-pyruvoyl tetrahydropterin synthase/QueD"/>
    <property type="match status" value="1"/>
</dbReference>
<evidence type="ECO:0000256" key="10">
    <source>
        <dbReference type="ARBA" id="ARBA00025266"/>
    </source>
</evidence>
<dbReference type="InterPro" id="IPR007115">
    <property type="entry name" value="6-PTP_synth/QueD"/>
</dbReference>
<evidence type="ECO:0000313" key="11">
    <source>
        <dbReference type="Ensembl" id="ENSLLTP00000023410.1"/>
    </source>
</evidence>
<dbReference type="Ensembl" id="ENSLLTT00000024267.1">
    <property type="protein sequence ID" value="ENSLLTP00000023410.1"/>
    <property type="gene ID" value="ENSLLTG00000017288.1"/>
</dbReference>
<dbReference type="GO" id="GO:0005739">
    <property type="term" value="C:mitochondrion"/>
    <property type="evidence" value="ECO:0007669"/>
    <property type="project" value="Ensembl"/>
</dbReference>
<comment type="similarity">
    <text evidence="3">Belongs to the PTPS family.</text>
</comment>
<keyword evidence="7" id="KW-0862">Zinc</keyword>
<accession>A0A8C5WYY5</accession>
<dbReference type="SUPFAM" id="SSF55620">
    <property type="entry name" value="Tetrahydrobiopterin biosynthesis enzymes-like"/>
    <property type="match status" value="1"/>
</dbReference>
<dbReference type="GO" id="GO:0046872">
    <property type="term" value="F:metal ion binding"/>
    <property type="evidence" value="ECO:0007669"/>
    <property type="project" value="UniProtKB-KW"/>
</dbReference>
<dbReference type="PROSITE" id="PS00988">
    <property type="entry name" value="PTPS_2"/>
    <property type="match status" value="1"/>
</dbReference>
<comment type="pathway">
    <text evidence="2">Cofactor biosynthesis; tetrahydrobiopterin biosynthesis; tetrahydrobiopterin from 7,8-dihydroneopterin triphosphate: step 1/3.</text>
</comment>
<dbReference type="PANTHER" id="PTHR12589:SF7">
    <property type="entry name" value="6-PYRUVOYL TETRAHYDROBIOPTERIN SYNTHASE"/>
    <property type="match status" value="1"/>
</dbReference>
<evidence type="ECO:0000256" key="9">
    <source>
        <dbReference type="ARBA" id="ARBA00023239"/>
    </source>
</evidence>
<dbReference type="InterPro" id="IPR038418">
    <property type="entry name" value="6-PTP_synth/QueD_sf"/>
</dbReference>
<dbReference type="EC" id="4.2.3.12" evidence="4"/>
<reference evidence="11" key="1">
    <citation type="submission" date="2025-08" db="UniProtKB">
        <authorList>
            <consortium name="Ensembl"/>
        </authorList>
    </citation>
    <scope>IDENTIFICATION</scope>
</reference>
<evidence type="ECO:0000256" key="7">
    <source>
        <dbReference type="ARBA" id="ARBA00022833"/>
    </source>
</evidence>
<dbReference type="InterPro" id="IPR022469">
    <property type="entry name" value="PTPS_His_AS"/>
</dbReference>
<reference evidence="11" key="2">
    <citation type="submission" date="2025-09" db="UniProtKB">
        <authorList>
            <consortium name="Ensembl"/>
        </authorList>
    </citation>
    <scope>IDENTIFICATION</scope>
</reference>
<keyword evidence="9" id="KW-0456">Lyase</keyword>
<dbReference type="PANTHER" id="PTHR12589">
    <property type="entry name" value="PYRUVOYL TETRAHYDROBIOPTERIN SYNTHASE"/>
    <property type="match status" value="1"/>
</dbReference>
<dbReference type="UniPathway" id="UPA00849">
    <property type="reaction ID" value="UER00819"/>
</dbReference>
<dbReference type="GO" id="GO:0003874">
    <property type="term" value="F:6-pyruvoyltetrahydropterin synthase activity"/>
    <property type="evidence" value="ECO:0007669"/>
    <property type="project" value="UniProtKB-EC"/>
</dbReference>
<keyword evidence="8" id="KW-0783">Tetrahydrobiopterin biosynthesis</keyword>
<evidence type="ECO:0000313" key="12">
    <source>
        <dbReference type="Proteomes" id="UP000694406"/>
    </source>
</evidence>
<dbReference type="Pfam" id="PF01242">
    <property type="entry name" value="PTPS"/>
    <property type="match status" value="1"/>
</dbReference>
<gene>
    <name evidence="11" type="primary">PTS</name>
</gene>
<evidence type="ECO:0000256" key="4">
    <source>
        <dbReference type="ARBA" id="ARBA00013100"/>
    </source>
</evidence>
<dbReference type="GO" id="GO:0042802">
    <property type="term" value="F:identical protein binding"/>
    <property type="evidence" value="ECO:0007669"/>
    <property type="project" value="Ensembl"/>
</dbReference>
<protein>
    <recommendedName>
        <fullName evidence="5">6-pyruvoyl tetrahydrobiopterin synthase</fullName>
        <ecNumber evidence="4">4.2.3.12</ecNumber>
    </recommendedName>
</protein>
<comment type="cofactor">
    <cofactor evidence="1">
        <name>Zn(2+)</name>
        <dbReference type="ChEBI" id="CHEBI:29105"/>
    </cofactor>
</comment>
<sequence>DKPTGKPDSLNNGVPNLTTMAIIEPLDHKNLDVDVDYFANVTSSTENLAVYIWNSLERILPAGCLYKVKIYESDKNFVVFKGN</sequence>
<dbReference type="GO" id="GO:0006729">
    <property type="term" value="P:tetrahydrobiopterin biosynthetic process"/>
    <property type="evidence" value="ECO:0007669"/>
    <property type="project" value="UniProtKB-UniPathway"/>
</dbReference>
<keyword evidence="6" id="KW-0479">Metal-binding</keyword>
<dbReference type="Proteomes" id="UP000694406">
    <property type="component" value="Unplaced"/>
</dbReference>
<evidence type="ECO:0000256" key="3">
    <source>
        <dbReference type="ARBA" id="ARBA00009164"/>
    </source>
</evidence>
<evidence type="ECO:0000256" key="8">
    <source>
        <dbReference type="ARBA" id="ARBA00023007"/>
    </source>
</evidence>
<dbReference type="AlphaFoldDB" id="A0A8C5WYY5"/>
<evidence type="ECO:0000256" key="2">
    <source>
        <dbReference type="ARBA" id="ARBA00005126"/>
    </source>
</evidence>
<evidence type="ECO:0000256" key="6">
    <source>
        <dbReference type="ARBA" id="ARBA00022723"/>
    </source>
</evidence>
<name>A0A8C5WYY5_LATLA</name>
<evidence type="ECO:0000256" key="5">
    <source>
        <dbReference type="ARBA" id="ARBA00015587"/>
    </source>
</evidence>